<dbReference type="Gene3D" id="3.90.245.10">
    <property type="entry name" value="Ribonucleoside hydrolase-like"/>
    <property type="match status" value="1"/>
</dbReference>
<evidence type="ECO:0000313" key="2">
    <source>
        <dbReference type="EMBL" id="QHS89910.1"/>
    </source>
</evidence>
<dbReference type="SUPFAM" id="SSF53590">
    <property type="entry name" value="Nucleoside hydrolase"/>
    <property type="match status" value="1"/>
</dbReference>
<reference evidence="2" key="1">
    <citation type="journal article" date="2020" name="Nature">
        <title>Giant virus diversity and host interactions through global metagenomics.</title>
        <authorList>
            <person name="Schulz F."/>
            <person name="Roux S."/>
            <person name="Paez-Espino D."/>
            <person name="Jungbluth S."/>
            <person name="Walsh D.A."/>
            <person name="Denef V.J."/>
            <person name="McMahon K.D."/>
            <person name="Konstantinidis K.T."/>
            <person name="Eloe-Fadrosh E.A."/>
            <person name="Kyrpides N.C."/>
            <person name="Woyke T."/>
        </authorList>
    </citation>
    <scope>NUCLEOTIDE SEQUENCE</scope>
    <source>
        <strain evidence="2">GVMAG-M-3300010160-4</strain>
    </source>
</reference>
<dbReference type="GO" id="GO:0016799">
    <property type="term" value="F:hydrolase activity, hydrolyzing N-glycosyl compounds"/>
    <property type="evidence" value="ECO:0007669"/>
    <property type="project" value="InterPro"/>
</dbReference>
<proteinExistence type="predicted"/>
<evidence type="ECO:0000259" key="1">
    <source>
        <dbReference type="Pfam" id="PF01156"/>
    </source>
</evidence>
<dbReference type="AlphaFoldDB" id="A0A6C0BCX8"/>
<organism evidence="2">
    <name type="scientific">viral metagenome</name>
    <dbReference type="NCBI Taxonomy" id="1070528"/>
    <lineage>
        <taxon>unclassified sequences</taxon>
        <taxon>metagenomes</taxon>
        <taxon>organismal metagenomes</taxon>
    </lineage>
</organism>
<accession>A0A6C0BCX8</accession>
<protein>
    <recommendedName>
        <fullName evidence="1">Inosine/uridine-preferring nucleoside hydrolase domain-containing protein</fullName>
    </recommendedName>
</protein>
<dbReference type="EMBL" id="MN739121">
    <property type="protein sequence ID" value="QHS89910.1"/>
    <property type="molecule type" value="Genomic_DNA"/>
</dbReference>
<name>A0A6C0BCX8_9ZZZZ</name>
<feature type="domain" description="Inosine/uridine-preferring nucleoside hydrolase" evidence="1">
    <location>
        <begin position="24"/>
        <end position="196"/>
    </location>
</feature>
<dbReference type="Pfam" id="PF01156">
    <property type="entry name" value="IU_nuc_hydro"/>
    <property type="match status" value="1"/>
</dbReference>
<dbReference type="InterPro" id="IPR001910">
    <property type="entry name" value="Inosine/uridine_hydrolase_dom"/>
</dbReference>
<sequence>MLSLQKKNLRIPMIIFNCPGFDLDDDHLLLLLKNLFDFVEVKCIITNLSPSKMRARLTRGSLDILGLHDIPVGYGEEICGKKPFDSSIIPYLADESQIFNGYELLIKTLTEAEPKSITISITTALTDIRKIIESHEELFFDKVKSIGIMGGVTFIGDEIFPDNVAMNNKFDIESSNFVFKKCHEKGLPISVTMRDLAYNCQVPYSLLENLTFNEVGRCLKLRHQHAIRGLWYKACLPSNHEDRDGLPNDRNKEWFVKVFCGGNEPKNEDIWDSVSSFNLYDPINFCSCIPEIADFFLEPYNVGINKIYGLNSQYNGLKEGSDFARFLVYIHNSHVSRRNLHSLSQESLQYKQIHGRSYRRGAIPNNITVTFNSNT</sequence>
<dbReference type="InterPro" id="IPR036452">
    <property type="entry name" value="Ribo_hydro-like"/>
</dbReference>